<sequence length="130" mass="14703">MTRGYKEKVKKEVEEDGNWLVFMHAAYGCSLRGDCFFLEKNYCLPSFKTSTVLILFFTILKRTHSPSFGDSVGAYLRNLIPECYGRLERKGRGKIGLTDSFGEGLSIKNGFTKCIESENEALSGFNNYTL</sequence>
<evidence type="ECO:0000313" key="1">
    <source>
        <dbReference type="EMBL" id="GBM40464.1"/>
    </source>
</evidence>
<dbReference type="AlphaFoldDB" id="A0A4Y2FLG1"/>
<dbReference type="Proteomes" id="UP000499080">
    <property type="component" value="Unassembled WGS sequence"/>
</dbReference>
<accession>A0A4Y2FLG1</accession>
<reference evidence="1 2" key="1">
    <citation type="journal article" date="2019" name="Sci. Rep.">
        <title>Orb-weaving spider Araneus ventricosus genome elucidates the spidroin gene catalogue.</title>
        <authorList>
            <person name="Kono N."/>
            <person name="Nakamura H."/>
            <person name="Ohtoshi R."/>
            <person name="Moran D.A.P."/>
            <person name="Shinohara A."/>
            <person name="Yoshida Y."/>
            <person name="Fujiwara M."/>
            <person name="Mori M."/>
            <person name="Tomita M."/>
            <person name="Arakawa K."/>
        </authorList>
    </citation>
    <scope>NUCLEOTIDE SEQUENCE [LARGE SCALE GENOMIC DNA]</scope>
</reference>
<organism evidence="1 2">
    <name type="scientific">Araneus ventricosus</name>
    <name type="common">Orbweaver spider</name>
    <name type="synonym">Epeira ventricosa</name>
    <dbReference type="NCBI Taxonomy" id="182803"/>
    <lineage>
        <taxon>Eukaryota</taxon>
        <taxon>Metazoa</taxon>
        <taxon>Ecdysozoa</taxon>
        <taxon>Arthropoda</taxon>
        <taxon>Chelicerata</taxon>
        <taxon>Arachnida</taxon>
        <taxon>Araneae</taxon>
        <taxon>Araneomorphae</taxon>
        <taxon>Entelegynae</taxon>
        <taxon>Araneoidea</taxon>
        <taxon>Araneidae</taxon>
        <taxon>Araneus</taxon>
    </lineage>
</organism>
<dbReference type="PROSITE" id="PS51257">
    <property type="entry name" value="PROKAR_LIPOPROTEIN"/>
    <property type="match status" value="1"/>
</dbReference>
<dbReference type="EMBL" id="BGPR01000930">
    <property type="protein sequence ID" value="GBM40464.1"/>
    <property type="molecule type" value="Genomic_DNA"/>
</dbReference>
<keyword evidence="2" id="KW-1185">Reference proteome</keyword>
<protein>
    <submittedName>
        <fullName evidence="1">Uncharacterized protein</fullName>
    </submittedName>
</protein>
<name>A0A4Y2FLG1_ARAVE</name>
<gene>
    <name evidence="1" type="ORF">AVEN_32157_1</name>
</gene>
<comment type="caution">
    <text evidence="1">The sequence shown here is derived from an EMBL/GenBank/DDBJ whole genome shotgun (WGS) entry which is preliminary data.</text>
</comment>
<proteinExistence type="predicted"/>
<evidence type="ECO:0000313" key="2">
    <source>
        <dbReference type="Proteomes" id="UP000499080"/>
    </source>
</evidence>